<feature type="transmembrane region" description="Helical" evidence="1">
    <location>
        <begin position="148"/>
        <end position="166"/>
    </location>
</feature>
<reference evidence="2 3" key="1">
    <citation type="submission" date="2019-02" db="EMBL/GenBank/DDBJ databases">
        <title>Deep-cultivation of Planctomycetes and their phenomic and genomic characterization uncovers novel biology.</title>
        <authorList>
            <person name="Wiegand S."/>
            <person name="Jogler M."/>
            <person name="Boedeker C."/>
            <person name="Pinto D."/>
            <person name="Vollmers J."/>
            <person name="Rivas-Marin E."/>
            <person name="Kohn T."/>
            <person name="Peeters S.H."/>
            <person name="Heuer A."/>
            <person name="Rast P."/>
            <person name="Oberbeckmann S."/>
            <person name="Bunk B."/>
            <person name="Jeske O."/>
            <person name="Meyerdierks A."/>
            <person name="Storesund J.E."/>
            <person name="Kallscheuer N."/>
            <person name="Luecker S."/>
            <person name="Lage O.M."/>
            <person name="Pohl T."/>
            <person name="Merkel B.J."/>
            <person name="Hornburger P."/>
            <person name="Mueller R.-W."/>
            <person name="Bruemmer F."/>
            <person name="Labrenz M."/>
            <person name="Spormann A.M."/>
            <person name="Op Den Camp H."/>
            <person name="Overmann J."/>
            <person name="Amann R."/>
            <person name="Jetten M.S.M."/>
            <person name="Mascher T."/>
            <person name="Medema M.H."/>
            <person name="Devos D.P."/>
            <person name="Kaster A.-K."/>
            <person name="Ovreas L."/>
            <person name="Rohde M."/>
            <person name="Galperin M.Y."/>
            <person name="Jogler C."/>
        </authorList>
    </citation>
    <scope>NUCLEOTIDE SEQUENCE [LARGE SCALE GENOMIC DNA]</scope>
    <source>
        <strain evidence="2 3">Enr8</strain>
    </source>
</reference>
<protein>
    <submittedName>
        <fullName evidence="2">Uncharacterized protein</fullName>
    </submittedName>
</protein>
<keyword evidence="3" id="KW-1185">Reference proteome</keyword>
<feature type="transmembrane region" description="Helical" evidence="1">
    <location>
        <begin position="12"/>
        <end position="30"/>
    </location>
</feature>
<evidence type="ECO:0000313" key="2">
    <source>
        <dbReference type="EMBL" id="TWT38539.1"/>
    </source>
</evidence>
<organism evidence="2 3">
    <name type="scientific">Blastopirellula retiformator</name>
    <dbReference type="NCBI Taxonomy" id="2527970"/>
    <lineage>
        <taxon>Bacteria</taxon>
        <taxon>Pseudomonadati</taxon>
        <taxon>Planctomycetota</taxon>
        <taxon>Planctomycetia</taxon>
        <taxon>Pirellulales</taxon>
        <taxon>Pirellulaceae</taxon>
        <taxon>Blastopirellula</taxon>
    </lineage>
</organism>
<feature type="transmembrane region" description="Helical" evidence="1">
    <location>
        <begin position="199"/>
        <end position="216"/>
    </location>
</feature>
<feature type="transmembrane region" description="Helical" evidence="1">
    <location>
        <begin position="124"/>
        <end position="141"/>
    </location>
</feature>
<gene>
    <name evidence="2" type="ORF">Enr8_02320</name>
</gene>
<feature type="transmembrane region" description="Helical" evidence="1">
    <location>
        <begin position="172"/>
        <end position="192"/>
    </location>
</feature>
<dbReference type="RefSeq" id="WP_146428782.1">
    <property type="nucleotide sequence ID" value="NZ_SJPF01000001.1"/>
</dbReference>
<feature type="transmembrane region" description="Helical" evidence="1">
    <location>
        <begin position="94"/>
        <end position="112"/>
    </location>
</feature>
<dbReference type="EMBL" id="SJPF01000001">
    <property type="protein sequence ID" value="TWT38539.1"/>
    <property type="molecule type" value="Genomic_DNA"/>
</dbReference>
<keyword evidence="1" id="KW-0812">Transmembrane</keyword>
<evidence type="ECO:0000313" key="3">
    <source>
        <dbReference type="Proteomes" id="UP000318878"/>
    </source>
</evidence>
<dbReference type="OrthoDB" id="263204at2"/>
<feature type="transmembrane region" description="Helical" evidence="1">
    <location>
        <begin position="66"/>
        <end position="85"/>
    </location>
</feature>
<sequence>MPITPQEALYGLATPLLVAAVCYWIASRFLSEKIRERWPASLALVVGFAAGSALMNLAPWQPTQHWHWMPYALALAALVGSISAAEGVSLLERALLYGATAWVIAWFVAPTYDDLEPSRMSLLIGWPIYVMLIALAIDLLARRLTGPLLPAVVAASIAAGVLIVFLSGTATLMQIEAIGMAAAVGIALVATFFKDKPTFAGAALPATVLSAGYLLVAKSQSFSDVPLLAYALPPLAPLALWLSQAKPIADRPGFVGVLLRILVPAIVCGVAVGLAIWAEWDSLSEL</sequence>
<keyword evidence="1" id="KW-1133">Transmembrane helix</keyword>
<dbReference type="Proteomes" id="UP000318878">
    <property type="component" value="Unassembled WGS sequence"/>
</dbReference>
<accession>A0A5C5VKX2</accession>
<feature type="transmembrane region" description="Helical" evidence="1">
    <location>
        <begin position="257"/>
        <end position="278"/>
    </location>
</feature>
<evidence type="ECO:0000256" key="1">
    <source>
        <dbReference type="SAM" id="Phobius"/>
    </source>
</evidence>
<proteinExistence type="predicted"/>
<keyword evidence="1" id="KW-0472">Membrane</keyword>
<feature type="transmembrane region" description="Helical" evidence="1">
    <location>
        <begin position="228"/>
        <end position="245"/>
    </location>
</feature>
<name>A0A5C5VKX2_9BACT</name>
<feature type="transmembrane region" description="Helical" evidence="1">
    <location>
        <begin position="42"/>
        <end position="60"/>
    </location>
</feature>
<dbReference type="AlphaFoldDB" id="A0A5C5VKX2"/>
<comment type="caution">
    <text evidence="2">The sequence shown here is derived from an EMBL/GenBank/DDBJ whole genome shotgun (WGS) entry which is preliminary data.</text>
</comment>